<dbReference type="Gene3D" id="2.40.240.130">
    <property type="match status" value="1"/>
</dbReference>
<dbReference type="STRING" id="451379.A0A0N5AGF1"/>
<comment type="subcellular location">
    <subcellularLocation>
        <location evidence="1">Cytoplasm</location>
    </subcellularLocation>
</comment>
<dbReference type="InterPro" id="IPR038207">
    <property type="entry name" value="DIX_dom_sf"/>
</dbReference>
<dbReference type="PANTHER" id="PTHR10878">
    <property type="entry name" value="SEGMENT POLARITY PROTEIN DISHEVELLED"/>
    <property type="match status" value="1"/>
</dbReference>
<dbReference type="GO" id="GO:0005829">
    <property type="term" value="C:cytosol"/>
    <property type="evidence" value="ECO:0007669"/>
    <property type="project" value="TreeGrafter"/>
</dbReference>
<dbReference type="SMART" id="SM00021">
    <property type="entry name" value="DAX"/>
    <property type="match status" value="1"/>
</dbReference>
<evidence type="ECO:0000256" key="1">
    <source>
        <dbReference type="ARBA" id="ARBA00004496"/>
    </source>
</evidence>
<dbReference type="SUPFAM" id="SSF54236">
    <property type="entry name" value="Ubiquitin-like"/>
    <property type="match status" value="1"/>
</dbReference>
<evidence type="ECO:0000256" key="5">
    <source>
        <dbReference type="PROSITE-ProRule" id="PRU00069"/>
    </source>
</evidence>
<organism evidence="8 9">
    <name type="scientific">Syphacia muris</name>
    <dbReference type="NCBI Taxonomy" id="451379"/>
    <lineage>
        <taxon>Eukaryota</taxon>
        <taxon>Metazoa</taxon>
        <taxon>Ecdysozoa</taxon>
        <taxon>Nematoda</taxon>
        <taxon>Chromadorea</taxon>
        <taxon>Rhabditida</taxon>
        <taxon>Spirurina</taxon>
        <taxon>Oxyuridomorpha</taxon>
        <taxon>Oxyuroidea</taxon>
        <taxon>Oxyuridae</taxon>
        <taxon>Syphacia</taxon>
    </lineage>
</organism>
<feature type="domain" description="DIX" evidence="7">
    <location>
        <begin position="72"/>
        <end position="156"/>
    </location>
</feature>
<accession>A0A0N5AGF1</accession>
<evidence type="ECO:0000256" key="3">
    <source>
        <dbReference type="ARBA" id="ARBA00022490"/>
    </source>
</evidence>
<evidence type="ECO:0000313" key="9">
    <source>
        <dbReference type="WBParaSite" id="SMUV_0000339801-mRNA-1"/>
    </source>
</evidence>
<protein>
    <submittedName>
        <fullName evidence="9">DIX domain-containing protein</fullName>
    </submittedName>
</protein>
<name>A0A0N5AGF1_9BILA</name>
<evidence type="ECO:0000256" key="2">
    <source>
        <dbReference type="ARBA" id="ARBA00022473"/>
    </source>
</evidence>
<evidence type="ECO:0000313" key="8">
    <source>
        <dbReference type="Proteomes" id="UP000046393"/>
    </source>
</evidence>
<sequence>MDKEVTSVDVSATSNSIIDMASRLRIDDEGPDAQETTSTGVTSSGVIEASASVSDESSSVLPTAQSSEQSSALTTKVYYHIDVEEMPYCTEVQVPPDKITLGDFKRMLNRSNYKYYCKAPSPDPAVFSEVKVELRDDDEPLRRSAKGHFELFLQTTEGSTHSDGSSGPVRLSHHHIVPGPAPTRYPLDTLTYRRAVQQFDQSLASTDSESIISEMQALPTNLRTGISRRQYQPHYLLQSWFNIFLLFGLMFYS</sequence>
<proteinExistence type="predicted"/>
<keyword evidence="4 5" id="KW-0879">Wnt signaling pathway</keyword>
<keyword evidence="3" id="KW-0963">Cytoplasm</keyword>
<feature type="region of interest" description="Disordered" evidence="6">
    <location>
        <begin position="19"/>
        <end position="45"/>
    </location>
</feature>
<dbReference type="InterPro" id="IPR029071">
    <property type="entry name" value="Ubiquitin-like_domsf"/>
</dbReference>
<feature type="compositionally biased region" description="Low complexity" evidence="6">
    <location>
        <begin position="36"/>
        <end position="45"/>
    </location>
</feature>
<dbReference type="AlphaFoldDB" id="A0A0N5AGF1"/>
<dbReference type="PROSITE" id="PS50841">
    <property type="entry name" value="DIX"/>
    <property type="match status" value="1"/>
</dbReference>
<dbReference type="Pfam" id="PF00778">
    <property type="entry name" value="DIX"/>
    <property type="match status" value="1"/>
</dbReference>
<evidence type="ECO:0000259" key="7">
    <source>
        <dbReference type="PROSITE" id="PS50841"/>
    </source>
</evidence>
<dbReference type="GO" id="GO:0005109">
    <property type="term" value="F:frizzled binding"/>
    <property type="evidence" value="ECO:0007669"/>
    <property type="project" value="TreeGrafter"/>
</dbReference>
<reference evidence="9" key="1">
    <citation type="submission" date="2017-02" db="UniProtKB">
        <authorList>
            <consortium name="WormBaseParasite"/>
        </authorList>
    </citation>
    <scope>IDENTIFICATION</scope>
</reference>
<dbReference type="PANTHER" id="PTHR10878:SF25">
    <property type="entry name" value="SEGMENT POLARITY PROTEIN DISHEVELLED"/>
    <property type="match status" value="1"/>
</dbReference>
<dbReference type="GO" id="GO:0060070">
    <property type="term" value="P:canonical Wnt signaling pathway"/>
    <property type="evidence" value="ECO:0007669"/>
    <property type="project" value="TreeGrafter"/>
</dbReference>
<keyword evidence="8" id="KW-1185">Reference proteome</keyword>
<dbReference type="Proteomes" id="UP000046393">
    <property type="component" value="Unplaced"/>
</dbReference>
<evidence type="ECO:0000256" key="4">
    <source>
        <dbReference type="ARBA" id="ARBA00022687"/>
    </source>
</evidence>
<keyword evidence="2" id="KW-0217">Developmental protein</keyword>
<dbReference type="InterPro" id="IPR015506">
    <property type="entry name" value="Dsh/Dvl-rel"/>
</dbReference>
<dbReference type="InterPro" id="IPR001158">
    <property type="entry name" value="DIX"/>
</dbReference>
<evidence type="ECO:0000256" key="6">
    <source>
        <dbReference type="SAM" id="MobiDB-lite"/>
    </source>
</evidence>
<dbReference type="WBParaSite" id="SMUV_0000339801-mRNA-1">
    <property type="protein sequence ID" value="SMUV_0000339801-mRNA-1"/>
    <property type="gene ID" value="SMUV_0000339801"/>
</dbReference>